<reference evidence="2 3" key="1">
    <citation type="submission" date="2007-03" db="EMBL/GenBank/DDBJ databases">
        <title>Complete sequence of plasmid pBVIE05 of Burkholderia vietnamiensis G4.</title>
        <authorList>
            <consortium name="US DOE Joint Genome Institute"/>
            <person name="Copeland A."/>
            <person name="Lucas S."/>
            <person name="Lapidus A."/>
            <person name="Barry K."/>
            <person name="Detter J.C."/>
            <person name="Glavina del Rio T."/>
            <person name="Hammon N."/>
            <person name="Israni S."/>
            <person name="Dalin E."/>
            <person name="Tice H."/>
            <person name="Pitluck S."/>
            <person name="Chain P."/>
            <person name="Malfatti S."/>
            <person name="Shin M."/>
            <person name="Vergez L."/>
            <person name="Schmutz J."/>
            <person name="Larimer F."/>
            <person name="Land M."/>
            <person name="Hauser L."/>
            <person name="Kyrpides N."/>
            <person name="Tiedje J."/>
            <person name="Richardson P."/>
        </authorList>
    </citation>
    <scope>NUCLEOTIDE SEQUENCE [LARGE SCALE GENOMIC DNA]</scope>
    <source>
        <strain evidence="3">G4 / LMG 22486</strain>
        <plasmid evidence="2 3">pBVIE05</plasmid>
    </source>
</reference>
<name>A4JWE2_BURVG</name>
<keyword evidence="2" id="KW-0614">Plasmid</keyword>
<dbReference type="HOGENOM" id="CLU_2116449_0_0_4"/>
<dbReference type="EMBL" id="CP000621">
    <property type="protein sequence ID" value="ABO60595.1"/>
    <property type="molecule type" value="Genomic_DNA"/>
</dbReference>
<evidence type="ECO:0000313" key="2">
    <source>
        <dbReference type="EMBL" id="ABO60595.1"/>
    </source>
</evidence>
<geneLocation type="plasmid" evidence="2 3">
    <name>pBVIE05</name>
</geneLocation>
<feature type="compositionally biased region" description="Basic and acidic residues" evidence="1">
    <location>
        <begin position="26"/>
        <end position="56"/>
    </location>
</feature>
<organism evidence="2 3">
    <name type="scientific">Burkholderia vietnamiensis (strain G4 / LMG 22486)</name>
    <name type="common">Burkholderia cepacia (strain R1808)</name>
    <dbReference type="NCBI Taxonomy" id="269482"/>
    <lineage>
        <taxon>Bacteria</taxon>
        <taxon>Pseudomonadati</taxon>
        <taxon>Pseudomonadota</taxon>
        <taxon>Betaproteobacteria</taxon>
        <taxon>Burkholderiales</taxon>
        <taxon>Burkholderiaceae</taxon>
        <taxon>Burkholderia</taxon>
        <taxon>Burkholderia cepacia complex</taxon>
    </lineage>
</organism>
<evidence type="ECO:0000256" key="1">
    <source>
        <dbReference type="SAM" id="MobiDB-lite"/>
    </source>
</evidence>
<evidence type="ECO:0000313" key="3">
    <source>
        <dbReference type="Proteomes" id="UP000002287"/>
    </source>
</evidence>
<proteinExistence type="predicted"/>
<protein>
    <submittedName>
        <fullName evidence="2">Uncharacterized protein</fullName>
    </submittedName>
</protein>
<dbReference type="Proteomes" id="UP000002287">
    <property type="component" value="Plasmid pBVIE05"/>
</dbReference>
<accession>A4JWE2</accession>
<feature type="region of interest" description="Disordered" evidence="1">
    <location>
        <begin position="24"/>
        <end position="56"/>
    </location>
</feature>
<gene>
    <name evidence="2" type="ordered locus">Bcep1808_7725</name>
</gene>
<dbReference type="AlphaFoldDB" id="A4JWE2"/>
<sequence>MNVRYELKKGVRLSAEDVTIVPVEQPRADAPTRDARQVPLDLKPRPERERRPWEDANPRVKTSIRLEMDEVLKLKLDWIKEHFPNSAISAVCRRAVEKEAARLIAEWDATHPSA</sequence>
<dbReference type="KEGG" id="bvi:Bcep1808_7725"/>